<dbReference type="SFLD" id="SFLDS00003">
    <property type="entry name" value="Haloacid_Dehalogenase"/>
    <property type="match status" value="1"/>
</dbReference>
<dbReference type="CDD" id="cd02603">
    <property type="entry name" value="HAD_sEH-N_like"/>
    <property type="match status" value="1"/>
</dbReference>
<dbReference type="Gene3D" id="3.40.50.1000">
    <property type="entry name" value="HAD superfamily/HAD-like"/>
    <property type="match status" value="1"/>
</dbReference>
<organism evidence="1 2">
    <name type="scientific">Thomasclavelia ramosa</name>
    <dbReference type="NCBI Taxonomy" id="1547"/>
    <lineage>
        <taxon>Bacteria</taxon>
        <taxon>Bacillati</taxon>
        <taxon>Bacillota</taxon>
        <taxon>Erysipelotrichia</taxon>
        <taxon>Erysipelotrichales</taxon>
        <taxon>Coprobacillaceae</taxon>
        <taxon>Thomasclavelia</taxon>
    </lineage>
</organism>
<dbReference type="NCBIfam" id="TIGR01509">
    <property type="entry name" value="HAD-SF-IA-v3"/>
    <property type="match status" value="1"/>
</dbReference>
<dbReference type="AlphaFoldDB" id="A0A3E3ECN2"/>
<dbReference type="PANTHER" id="PTHR43611">
    <property type="entry name" value="ALPHA-D-GLUCOSE 1-PHOSPHATE PHOSPHATASE"/>
    <property type="match status" value="1"/>
</dbReference>
<dbReference type="GeneID" id="64194933"/>
<dbReference type="SFLD" id="SFLDG01129">
    <property type="entry name" value="C1.5:_HAD__Beta-PGM__Phosphata"/>
    <property type="match status" value="1"/>
</dbReference>
<accession>A0A3E3ECN2</accession>
<dbReference type="InterPro" id="IPR036412">
    <property type="entry name" value="HAD-like_sf"/>
</dbReference>
<proteinExistence type="predicted"/>
<comment type="caution">
    <text evidence="1">The sequence shown here is derived from an EMBL/GenBank/DDBJ whole genome shotgun (WGS) entry which is preliminary data.</text>
</comment>
<dbReference type="NCBIfam" id="TIGR01549">
    <property type="entry name" value="HAD-SF-IA-v1"/>
    <property type="match status" value="1"/>
</dbReference>
<evidence type="ECO:0000313" key="1">
    <source>
        <dbReference type="EMBL" id="RGD85064.1"/>
    </source>
</evidence>
<gene>
    <name evidence="1" type="ORF">DXB93_09765</name>
</gene>
<name>A0A3E3ECN2_9FIRM</name>
<dbReference type="InterPro" id="IPR023214">
    <property type="entry name" value="HAD_sf"/>
</dbReference>
<reference evidence="1 2" key="1">
    <citation type="submission" date="2018-08" db="EMBL/GenBank/DDBJ databases">
        <title>A genome reference for cultivated species of the human gut microbiota.</title>
        <authorList>
            <person name="Zou Y."/>
            <person name="Xue W."/>
            <person name="Luo G."/>
        </authorList>
    </citation>
    <scope>NUCLEOTIDE SEQUENCE [LARGE SCALE GENOMIC DNA]</scope>
    <source>
        <strain evidence="1 2">OM06-4</strain>
    </source>
</reference>
<sequence length="201" mass="23992">MIKNIVFDMGNVILRWDPHYIASKLSNDSLEQDVIERELFASKQWQKLDQGLLTVEEALKELKTDNPQLIRHALLHWYDYFEPFAEMVALVKELKEQGYHIYLLSNCSLQFDDYYQNIEAFKYFDDFYISARYQLLKPDLEIFKHFLSKFNLKAEECIFIDDIKANVEGAKIAKMHGYQHNGDIKKLRLYLKKQHDLPINY</sequence>
<dbReference type="InterPro" id="IPR006439">
    <property type="entry name" value="HAD-SF_hydro_IA"/>
</dbReference>
<dbReference type="Pfam" id="PF00702">
    <property type="entry name" value="Hydrolase"/>
    <property type="match status" value="1"/>
</dbReference>
<dbReference type="InterPro" id="IPR023198">
    <property type="entry name" value="PGP-like_dom2"/>
</dbReference>
<dbReference type="EMBL" id="QUSL01000013">
    <property type="protein sequence ID" value="RGD85064.1"/>
    <property type="molecule type" value="Genomic_DNA"/>
</dbReference>
<protein>
    <submittedName>
        <fullName evidence="1">HAD family phosphatase</fullName>
    </submittedName>
</protein>
<dbReference type="SUPFAM" id="SSF56784">
    <property type="entry name" value="HAD-like"/>
    <property type="match status" value="1"/>
</dbReference>
<dbReference type="Proteomes" id="UP000261032">
    <property type="component" value="Unassembled WGS sequence"/>
</dbReference>
<evidence type="ECO:0000313" key="2">
    <source>
        <dbReference type="Proteomes" id="UP000261032"/>
    </source>
</evidence>
<dbReference type="PANTHER" id="PTHR43611:SF3">
    <property type="entry name" value="FLAVIN MONONUCLEOTIDE HYDROLASE 1, CHLOROPLATIC"/>
    <property type="match status" value="1"/>
</dbReference>
<dbReference type="RefSeq" id="WP_008791298.1">
    <property type="nucleotide sequence ID" value="NZ_CACRTL010000008.1"/>
</dbReference>
<dbReference type="Gene3D" id="1.10.150.240">
    <property type="entry name" value="Putative phosphatase, domain 2"/>
    <property type="match status" value="1"/>
</dbReference>